<dbReference type="Gene3D" id="3.10.180.10">
    <property type="entry name" value="2,3-Dihydroxybiphenyl 1,2-Dioxygenase, domain 1"/>
    <property type="match status" value="1"/>
</dbReference>
<accession>A0A7M2WXU5</accession>
<dbReference type="RefSeq" id="WP_206293375.1">
    <property type="nucleotide sequence ID" value="NZ_CP063458.1"/>
</dbReference>
<organism evidence="2 3">
    <name type="scientific">Humisphaera borealis</name>
    <dbReference type="NCBI Taxonomy" id="2807512"/>
    <lineage>
        <taxon>Bacteria</taxon>
        <taxon>Pseudomonadati</taxon>
        <taxon>Planctomycetota</taxon>
        <taxon>Phycisphaerae</taxon>
        <taxon>Tepidisphaerales</taxon>
        <taxon>Tepidisphaeraceae</taxon>
        <taxon>Humisphaera</taxon>
    </lineage>
</organism>
<feature type="region of interest" description="Disordered" evidence="1">
    <location>
        <begin position="1"/>
        <end position="24"/>
    </location>
</feature>
<feature type="compositionally biased region" description="Basic and acidic residues" evidence="1">
    <location>
        <begin position="8"/>
        <end position="17"/>
    </location>
</feature>
<dbReference type="AlphaFoldDB" id="A0A7M2WXU5"/>
<protein>
    <submittedName>
        <fullName evidence="2">Uncharacterized protein</fullName>
    </submittedName>
</protein>
<evidence type="ECO:0000256" key="1">
    <source>
        <dbReference type="SAM" id="MobiDB-lite"/>
    </source>
</evidence>
<evidence type="ECO:0000313" key="2">
    <source>
        <dbReference type="EMBL" id="QOV90296.1"/>
    </source>
</evidence>
<gene>
    <name evidence="2" type="ORF">IPV69_02680</name>
</gene>
<name>A0A7M2WXU5_9BACT</name>
<proteinExistence type="predicted"/>
<dbReference type="SUPFAM" id="SSF54593">
    <property type="entry name" value="Glyoxalase/Bleomycin resistance protein/Dihydroxybiphenyl dioxygenase"/>
    <property type="match status" value="1"/>
</dbReference>
<dbReference type="EMBL" id="CP063458">
    <property type="protein sequence ID" value="QOV90296.1"/>
    <property type="molecule type" value="Genomic_DNA"/>
</dbReference>
<evidence type="ECO:0000313" key="3">
    <source>
        <dbReference type="Proteomes" id="UP000593765"/>
    </source>
</evidence>
<sequence length="178" mass="19879">MELADDSEPLKLQRDPRPILPEPPPVRLVAVDDVVLLTPPGKEPQLDAFYVGLLRMEREDQELPVRPPTAPILGDAAPNLPAARVRRPLPALPAGAIQGPVYRAEKHRVSFHVLEPLFERDSLRPLGVEVPSLTSTRLQIERLEIDYTRQKGLYAGQDSLLLKDPGGNWIEIMESRPI</sequence>
<dbReference type="KEGG" id="hbs:IPV69_02680"/>
<reference evidence="2 3" key="1">
    <citation type="submission" date="2020-10" db="EMBL/GenBank/DDBJ databases">
        <title>Wide distribution of Phycisphaera-like planctomycetes from WD2101 soil group in peatlands and genome analysis of the first cultivated representative.</title>
        <authorList>
            <person name="Dedysh S.N."/>
            <person name="Beletsky A.V."/>
            <person name="Ivanova A."/>
            <person name="Kulichevskaya I.S."/>
            <person name="Suzina N.E."/>
            <person name="Philippov D.A."/>
            <person name="Rakitin A.L."/>
            <person name="Mardanov A.V."/>
            <person name="Ravin N.V."/>
        </authorList>
    </citation>
    <scope>NUCLEOTIDE SEQUENCE [LARGE SCALE GENOMIC DNA]</scope>
    <source>
        <strain evidence="2 3">M1803</strain>
    </source>
</reference>
<dbReference type="Proteomes" id="UP000593765">
    <property type="component" value="Chromosome"/>
</dbReference>
<keyword evidence="3" id="KW-1185">Reference proteome</keyword>
<dbReference type="InterPro" id="IPR029068">
    <property type="entry name" value="Glyas_Bleomycin-R_OHBP_Dase"/>
</dbReference>